<dbReference type="GO" id="GO:0005634">
    <property type="term" value="C:nucleus"/>
    <property type="evidence" value="ECO:0007669"/>
    <property type="project" value="UniProtKB-SubCell"/>
</dbReference>
<dbReference type="AlphaFoldDB" id="A0A835DMC5"/>
<evidence type="ECO:0000256" key="1">
    <source>
        <dbReference type="ARBA" id="ARBA00004123"/>
    </source>
</evidence>
<dbReference type="EMBL" id="JABCRI010000006">
    <property type="protein sequence ID" value="KAF8405274.1"/>
    <property type="molecule type" value="Genomic_DNA"/>
</dbReference>
<dbReference type="PANTHER" id="PTHR16223:SF56">
    <property type="entry name" value="TRANSCRIPTION FACTOR BHLH110"/>
    <property type="match status" value="1"/>
</dbReference>
<dbReference type="PROSITE" id="PS50888">
    <property type="entry name" value="BHLH"/>
    <property type="match status" value="1"/>
</dbReference>
<feature type="region of interest" description="Disordered" evidence="7">
    <location>
        <begin position="318"/>
        <end position="349"/>
    </location>
</feature>
<dbReference type="OrthoDB" id="760019at2759"/>
<dbReference type="InterPro" id="IPR045843">
    <property type="entry name" value="IND-like"/>
</dbReference>
<dbReference type="Gene3D" id="4.10.280.10">
    <property type="entry name" value="Helix-loop-helix DNA-binding domain"/>
    <property type="match status" value="1"/>
</dbReference>
<dbReference type="GO" id="GO:0000981">
    <property type="term" value="F:DNA-binding transcription factor activity, RNA polymerase II-specific"/>
    <property type="evidence" value="ECO:0007669"/>
    <property type="project" value="TreeGrafter"/>
</dbReference>
<name>A0A835DMC5_TETSI</name>
<evidence type="ECO:0000313" key="10">
    <source>
        <dbReference type="Proteomes" id="UP000655225"/>
    </source>
</evidence>
<feature type="region of interest" description="Disordered" evidence="7">
    <location>
        <begin position="222"/>
        <end position="255"/>
    </location>
</feature>
<keyword evidence="5" id="KW-0804">Transcription</keyword>
<dbReference type="InterPro" id="IPR011598">
    <property type="entry name" value="bHLH_dom"/>
</dbReference>
<dbReference type="InterPro" id="IPR045239">
    <property type="entry name" value="bHLH95_bHLH"/>
</dbReference>
<dbReference type="SUPFAM" id="SSF47459">
    <property type="entry name" value="HLH, helix-loop-helix DNA-binding domain"/>
    <property type="match status" value="1"/>
</dbReference>
<keyword evidence="6" id="KW-0539">Nucleus</keyword>
<keyword evidence="4" id="KW-0238">DNA-binding</keyword>
<evidence type="ECO:0000256" key="2">
    <source>
        <dbReference type="ARBA" id="ARBA00011738"/>
    </source>
</evidence>
<sequence>MESANLHHQHQLQEQLVGSSSLTTQSYYGVGSNHAWNPNIILNGGYFNHNVNGVLSNTRERQKIDILVPPPDLNTSMVQDLGFHWACNAGSFTNDSADELNLGKLKEELSNSFPKYNEMINCPTSYIKDEQQGLHDLSEKFLPKTISSINGFQVSAGDQLYSNAQSSPRFGGVSTSYRGNFSQIFPSTYISNMNPLSSSFSSSLGMNLEALDLLSSCQRPSNSHSKIPPFTNGVTETKRPSNLLEPKASHAAPKKPRFESRSACPLFKVRKEKLGDRIAALQQLVAPYGKTDTASVLMEAIGYIKFLRDQVETLSVPYMKPSSRNKNCSAMHGGSSEDDDSNEEPKRDLRSRGLCLVPLSCTSYVTNDYGGVWPPPNFGRGGT</sequence>
<dbReference type="CDD" id="cd11393">
    <property type="entry name" value="bHLH_AtbHLH_like"/>
    <property type="match status" value="1"/>
</dbReference>
<reference evidence="9 10" key="1">
    <citation type="submission" date="2020-04" db="EMBL/GenBank/DDBJ databases">
        <title>Plant Genome Project.</title>
        <authorList>
            <person name="Zhang R.-G."/>
        </authorList>
    </citation>
    <scope>NUCLEOTIDE SEQUENCE [LARGE SCALE GENOMIC DNA]</scope>
    <source>
        <strain evidence="9">YNK0</strain>
        <tissue evidence="9">Leaf</tissue>
    </source>
</reference>
<gene>
    <name evidence="9" type="ORF">HHK36_010175</name>
</gene>
<evidence type="ECO:0000256" key="5">
    <source>
        <dbReference type="ARBA" id="ARBA00023163"/>
    </source>
</evidence>
<evidence type="ECO:0000256" key="4">
    <source>
        <dbReference type="ARBA" id="ARBA00023125"/>
    </source>
</evidence>
<accession>A0A835DMC5</accession>
<dbReference type="InterPro" id="IPR036638">
    <property type="entry name" value="HLH_DNA-bd_sf"/>
</dbReference>
<dbReference type="FunFam" id="4.10.280.10:FF:000032">
    <property type="entry name" value="Transcription factor bHLH123 family"/>
    <property type="match status" value="1"/>
</dbReference>
<protein>
    <recommendedName>
        <fullName evidence="8">BHLH domain-containing protein</fullName>
    </recommendedName>
</protein>
<evidence type="ECO:0000256" key="7">
    <source>
        <dbReference type="SAM" id="MobiDB-lite"/>
    </source>
</evidence>
<dbReference type="Proteomes" id="UP000655225">
    <property type="component" value="Unassembled WGS sequence"/>
</dbReference>
<evidence type="ECO:0000313" key="9">
    <source>
        <dbReference type="EMBL" id="KAF8405274.1"/>
    </source>
</evidence>
<organism evidence="9 10">
    <name type="scientific">Tetracentron sinense</name>
    <name type="common">Spur-leaf</name>
    <dbReference type="NCBI Taxonomy" id="13715"/>
    <lineage>
        <taxon>Eukaryota</taxon>
        <taxon>Viridiplantae</taxon>
        <taxon>Streptophyta</taxon>
        <taxon>Embryophyta</taxon>
        <taxon>Tracheophyta</taxon>
        <taxon>Spermatophyta</taxon>
        <taxon>Magnoliopsida</taxon>
        <taxon>Trochodendrales</taxon>
        <taxon>Trochodendraceae</taxon>
        <taxon>Tetracentron</taxon>
    </lineage>
</organism>
<dbReference type="GO" id="GO:0046983">
    <property type="term" value="F:protein dimerization activity"/>
    <property type="evidence" value="ECO:0007669"/>
    <property type="project" value="InterPro"/>
</dbReference>
<feature type="domain" description="BHLH" evidence="8">
    <location>
        <begin position="258"/>
        <end position="307"/>
    </location>
</feature>
<keyword evidence="10" id="KW-1185">Reference proteome</keyword>
<proteinExistence type="predicted"/>
<evidence type="ECO:0000256" key="3">
    <source>
        <dbReference type="ARBA" id="ARBA00023015"/>
    </source>
</evidence>
<dbReference type="GO" id="GO:0000978">
    <property type="term" value="F:RNA polymerase II cis-regulatory region sequence-specific DNA binding"/>
    <property type="evidence" value="ECO:0007669"/>
    <property type="project" value="TreeGrafter"/>
</dbReference>
<evidence type="ECO:0000256" key="6">
    <source>
        <dbReference type="ARBA" id="ARBA00023242"/>
    </source>
</evidence>
<comment type="caution">
    <text evidence="9">The sequence shown here is derived from an EMBL/GenBank/DDBJ whole genome shotgun (WGS) entry which is preliminary data.</text>
</comment>
<comment type="subunit">
    <text evidence="2">Homodimer.</text>
</comment>
<comment type="subcellular location">
    <subcellularLocation>
        <location evidence="1">Nucleus</location>
    </subcellularLocation>
</comment>
<dbReference type="OMA" id="KQGGSTM"/>
<keyword evidence="3" id="KW-0805">Transcription regulation</keyword>
<evidence type="ECO:0000259" key="8">
    <source>
        <dbReference type="PROSITE" id="PS50888"/>
    </source>
</evidence>
<dbReference type="PANTHER" id="PTHR16223">
    <property type="entry name" value="TRANSCRIPTION FACTOR BHLH83-RELATED"/>
    <property type="match status" value="1"/>
</dbReference>